<sequence length="142" mass="14975">MSMDTTGEPGGPSRMSLDHQPLPPPLLTGTGQSDLVSTPEAKKAAADTIGNHLERETKDSGAHADESTANVVKALGPHDGHGWVASGALKKAHHTWGEQVQALMNRLSYEKSALTGAATHLYNTDFGIKHGIARPGSPMDLY</sequence>
<feature type="compositionally biased region" description="Basic and acidic residues" evidence="1">
    <location>
        <begin position="52"/>
        <end position="66"/>
    </location>
</feature>
<dbReference type="RefSeq" id="WP_344377440.1">
    <property type="nucleotide sequence ID" value="NZ_BAAASQ010000018.1"/>
</dbReference>
<accession>A0ABV9UL65</accession>
<reference evidence="3" key="1">
    <citation type="journal article" date="2019" name="Int. J. Syst. Evol. Microbiol.">
        <title>The Global Catalogue of Microorganisms (GCM) 10K type strain sequencing project: providing services to taxonomists for standard genome sequencing and annotation.</title>
        <authorList>
            <consortium name="The Broad Institute Genomics Platform"/>
            <consortium name="The Broad Institute Genome Sequencing Center for Infectious Disease"/>
            <person name="Wu L."/>
            <person name="Ma J."/>
        </authorList>
    </citation>
    <scope>NUCLEOTIDE SEQUENCE [LARGE SCALE GENOMIC DNA]</scope>
    <source>
        <strain evidence="3">CCM 7224</strain>
    </source>
</reference>
<proteinExistence type="predicted"/>
<organism evidence="2 3">
    <name type="scientific">Streptomyces mauvecolor</name>
    <dbReference type="NCBI Taxonomy" id="58345"/>
    <lineage>
        <taxon>Bacteria</taxon>
        <taxon>Bacillati</taxon>
        <taxon>Actinomycetota</taxon>
        <taxon>Actinomycetes</taxon>
        <taxon>Kitasatosporales</taxon>
        <taxon>Streptomycetaceae</taxon>
        <taxon>Streptomyces</taxon>
    </lineage>
</organism>
<evidence type="ECO:0000313" key="2">
    <source>
        <dbReference type="EMBL" id="MFC4957308.1"/>
    </source>
</evidence>
<evidence type="ECO:0000256" key="1">
    <source>
        <dbReference type="SAM" id="MobiDB-lite"/>
    </source>
</evidence>
<evidence type="ECO:0000313" key="3">
    <source>
        <dbReference type="Proteomes" id="UP001595834"/>
    </source>
</evidence>
<protein>
    <submittedName>
        <fullName evidence="2">Uncharacterized protein</fullName>
    </submittedName>
</protein>
<comment type="caution">
    <text evidence="2">The sequence shown here is derived from an EMBL/GenBank/DDBJ whole genome shotgun (WGS) entry which is preliminary data.</text>
</comment>
<dbReference type="EMBL" id="JBHSIZ010000016">
    <property type="protein sequence ID" value="MFC4957308.1"/>
    <property type="molecule type" value="Genomic_DNA"/>
</dbReference>
<name>A0ABV9UL65_9ACTN</name>
<gene>
    <name evidence="2" type="ORF">ACFPFX_13530</name>
</gene>
<feature type="region of interest" description="Disordered" evidence="1">
    <location>
        <begin position="1"/>
        <end position="75"/>
    </location>
</feature>
<dbReference type="Proteomes" id="UP001595834">
    <property type="component" value="Unassembled WGS sequence"/>
</dbReference>
<keyword evidence="3" id="KW-1185">Reference proteome</keyword>